<comment type="similarity">
    <text evidence="2">Belongs to the GtrA family.</text>
</comment>
<dbReference type="EMBL" id="JAJGNA010000021">
    <property type="protein sequence ID" value="MCC4309717.1"/>
    <property type="molecule type" value="Genomic_DNA"/>
</dbReference>
<dbReference type="Proteomes" id="UP001108027">
    <property type="component" value="Unassembled WGS sequence"/>
</dbReference>
<reference evidence="8" key="1">
    <citation type="submission" date="2021-10" db="EMBL/GenBank/DDBJ databases">
        <title>The diversity and Nitrogen Metabolism of Culturable Nitrate-Utilizing Bacteria Within the Oxygen Minimum Zone of the Changjiang (Yangtze River)Estuary.</title>
        <authorList>
            <person name="Zhang D."/>
            <person name="Zheng J."/>
            <person name="Liu S."/>
            <person name="He W."/>
        </authorList>
    </citation>
    <scope>NUCLEOTIDE SEQUENCE</scope>
    <source>
        <strain evidence="8">FXH-223</strain>
    </source>
</reference>
<dbReference type="GO" id="GO:0000271">
    <property type="term" value="P:polysaccharide biosynthetic process"/>
    <property type="evidence" value="ECO:0007669"/>
    <property type="project" value="InterPro"/>
</dbReference>
<dbReference type="InterPro" id="IPR007267">
    <property type="entry name" value="GtrA_DPMS_TM"/>
</dbReference>
<dbReference type="PANTHER" id="PTHR38459:SF1">
    <property type="entry name" value="PROPHAGE BACTOPRENOL-LINKED GLUCOSE TRANSLOCASE HOMOLOG"/>
    <property type="match status" value="1"/>
</dbReference>
<comment type="caution">
    <text evidence="8">The sequence shown here is derived from an EMBL/GenBank/DDBJ whole genome shotgun (WGS) entry which is preliminary data.</text>
</comment>
<keyword evidence="5 6" id="KW-0472">Membrane</keyword>
<feature type="transmembrane region" description="Helical" evidence="6">
    <location>
        <begin position="25"/>
        <end position="50"/>
    </location>
</feature>
<evidence type="ECO:0000259" key="7">
    <source>
        <dbReference type="Pfam" id="PF04138"/>
    </source>
</evidence>
<keyword evidence="3 6" id="KW-0812">Transmembrane</keyword>
<proteinExistence type="inferred from homology"/>
<dbReference type="AlphaFoldDB" id="A0A9Q3UMK9"/>
<dbReference type="PANTHER" id="PTHR38459">
    <property type="entry name" value="PROPHAGE BACTOPRENOL-LINKED GLUCOSE TRANSLOCASE HOMOLOG"/>
    <property type="match status" value="1"/>
</dbReference>
<feature type="transmembrane region" description="Helical" evidence="6">
    <location>
        <begin position="71"/>
        <end position="92"/>
    </location>
</feature>
<organism evidence="8 9">
    <name type="scientific">Alloalcanivorax marinus</name>
    <dbReference type="NCBI Taxonomy" id="1177169"/>
    <lineage>
        <taxon>Bacteria</taxon>
        <taxon>Pseudomonadati</taxon>
        <taxon>Pseudomonadota</taxon>
        <taxon>Gammaproteobacteria</taxon>
        <taxon>Oceanospirillales</taxon>
        <taxon>Alcanivoracaceae</taxon>
        <taxon>Alloalcanivorax</taxon>
    </lineage>
</organism>
<dbReference type="GO" id="GO:0005886">
    <property type="term" value="C:plasma membrane"/>
    <property type="evidence" value="ECO:0007669"/>
    <property type="project" value="TreeGrafter"/>
</dbReference>
<name>A0A9Q3UMK9_9GAMM</name>
<dbReference type="InterPro" id="IPR051401">
    <property type="entry name" value="GtrA_CellWall_Glycosyl"/>
</dbReference>
<evidence type="ECO:0000313" key="9">
    <source>
        <dbReference type="Proteomes" id="UP001108027"/>
    </source>
</evidence>
<comment type="subcellular location">
    <subcellularLocation>
        <location evidence="1">Membrane</location>
        <topology evidence="1">Multi-pass membrane protein</topology>
    </subcellularLocation>
</comment>
<feature type="domain" description="GtrA/DPMS transmembrane" evidence="7">
    <location>
        <begin position="12"/>
        <end position="124"/>
    </location>
</feature>
<keyword evidence="9" id="KW-1185">Reference proteome</keyword>
<sequence length="132" mass="13555">MIPVARVARPLRFVSSGALATGVHWLAMAALIGAGLAPAVATAGGVVAGAATNYPLQQRWTFGARPGLAALPGYLLTCGLGVLLNSTAFLLLHRGLALSVAPAQLVTTALVAVANYTLYKRCVFHDRSHPPG</sequence>
<protein>
    <submittedName>
        <fullName evidence="8">GtrA family protein</fullName>
    </submittedName>
</protein>
<evidence type="ECO:0000256" key="5">
    <source>
        <dbReference type="ARBA" id="ARBA00023136"/>
    </source>
</evidence>
<evidence type="ECO:0000256" key="1">
    <source>
        <dbReference type="ARBA" id="ARBA00004141"/>
    </source>
</evidence>
<accession>A0A9Q3UMK9</accession>
<evidence type="ECO:0000256" key="4">
    <source>
        <dbReference type="ARBA" id="ARBA00022989"/>
    </source>
</evidence>
<keyword evidence="4 6" id="KW-1133">Transmembrane helix</keyword>
<evidence type="ECO:0000313" key="8">
    <source>
        <dbReference type="EMBL" id="MCC4309717.1"/>
    </source>
</evidence>
<evidence type="ECO:0000256" key="3">
    <source>
        <dbReference type="ARBA" id="ARBA00022692"/>
    </source>
</evidence>
<feature type="transmembrane region" description="Helical" evidence="6">
    <location>
        <begin position="98"/>
        <end position="119"/>
    </location>
</feature>
<dbReference type="Pfam" id="PF04138">
    <property type="entry name" value="GtrA_DPMS_TM"/>
    <property type="match status" value="1"/>
</dbReference>
<evidence type="ECO:0000256" key="2">
    <source>
        <dbReference type="ARBA" id="ARBA00009399"/>
    </source>
</evidence>
<dbReference type="RefSeq" id="WP_228234484.1">
    <property type="nucleotide sequence ID" value="NZ_JADDOL010000004.1"/>
</dbReference>
<gene>
    <name evidence="8" type="ORF">LL252_14180</name>
</gene>
<evidence type="ECO:0000256" key="6">
    <source>
        <dbReference type="SAM" id="Phobius"/>
    </source>
</evidence>